<feature type="chain" id="PRO_5045531782" evidence="1">
    <location>
        <begin position="38"/>
        <end position="127"/>
    </location>
</feature>
<dbReference type="Proteomes" id="UP001482620">
    <property type="component" value="Unassembled WGS sequence"/>
</dbReference>
<dbReference type="InterPro" id="IPR009635">
    <property type="entry name" value="NPDC1"/>
</dbReference>
<keyword evidence="1" id="KW-0732">Signal</keyword>
<evidence type="ECO:0000313" key="3">
    <source>
        <dbReference type="Proteomes" id="UP001482620"/>
    </source>
</evidence>
<dbReference type="Pfam" id="PF06809">
    <property type="entry name" value="NPDC1"/>
    <property type="match status" value="1"/>
</dbReference>
<evidence type="ECO:0000313" key="2">
    <source>
        <dbReference type="EMBL" id="MEQ2246991.1"/>
    </source>
</evidence>
<comment type="caution">
    <text evidence="2">The sequence shown here is derived from an EMBL/GenBank/DDBJ whole genome shotgun (WGS) entry which is preliminary data.</text>
</comment>
<proteinExistence type="predicted"/>
<name>A0ABV0UPF6_9TELE</name>
<accession>A0ABV0UPF6</accession>
<organism evidence="2 3">
    <name type="scientific">Ilyodon furcidens</name>
    <name type="common">goldbreast splitfin</name>
    <dbReference type="NCBI Taxonomy" id="33524"/>
    <lineage>
        <taxon>Eukaryota</taxon>
        <taxon>Metazoa</taxon>
        <taxon>Chordata</taxon>
        <taxon>Craniata</taxon>
        <taxon>Vertebrata</taxon>
        <taxon>Euteleostomi</taxon>
        <taxon>Actinopterygii</taxon>
        <taxon>Neopterygii</taxon>
        <taxon>Teleostei</taxon>
        <taxon>Neoteleostei</taxon>
        <taxon>Acanthomorphata</taxon>
        <taxon>Ovalentaria</taxon>
        <taxon>Atherinomorphae</taxon>
        <taxon>Cyprinodontiformes</taxon>
        <taxon>Goodeidae</taxon>
        <taxon>Ilyodon</taxon>
    </lineage>
</organism>
<keyword evidence="3" id="KW-1185">Reference proteome</keyword>
<dbReference type="EMBL" id="JAHRIQ010081364">
    <property type="protein sequence ID" value="MEQ2246991.1"/>
    <property type="molecule type" value="Genomic_DNA"/>
</dbReference>
<feature type="signal peptide" evidence="1">
    <location>
        <begin position="1"/>
        <end position="37"/>
    </location>
</feature>
<evidence type="ECO:0000256" key="1">
    <source>
        <dbReference type="SAM" id="SignalP"/>
    </source>
</evidence>
<gene>
    <name evidence="2" type="ORF">ILYODFUR_004754</name>
</gene>
<sequence length="127" mass="14198">MLLLSRPRCGHQHRASLSLLLAAALPLLLLCYVPVSAHLQARNRCPPPLACAQERRHHCQPGSSRCGSCLSPYQENDKGHCRLMNGMNKNTLCTPHLVCTLHASRILQLKLKLDTDSIFTFYIDVNI</sequence>
<reference evidence="2 3" key="1">
    <citation type="submission" date="2021-06" db="EMBL/GenBank/DDBJ databases">
        <authorList>
            <person name="Palmer J.M."/>
        </authorList>
    </citation>
    <scope>NUCLEOTIDE SEQUENCE [LARGE SCALE GENOMIC DNA]</scope>
    <source>
        <strain evidence="3">if_2019</strain>
        <tissue evidence="2">Muscle</tissue>
    </source>
</reference>
<protein>
    <submittedName>
        <fullName evidence="2">Uncharacterized protein</fullName>
    </submittedName>
</protein>